<dbReference type="CDD" id="cd02066">
    <property type="entry name" value="GRX_family"/>
    <property type="match status" value="1"/>
</dbReference>
<protein>
    <submittedName>
        <fullName evidence="2">Thioredoxin domain</fullName>
    </submittedName>
</protein>
<dbReference type="Pfam" id="PF00462">
    <property type="entry name" value="Glutaredoxin"/>
    <property type="match status" value="1"/>
</dbReference>
<evidence type="ECO:0000259" key="1">
    <source>
        <dbReference type="Pfam" id="PF00462"/>
    </source>
</evidence>
<organism evidence="2">
    <name type="scientific">Klebsiella phage FKP3</name>
    <dbReference type="NCBI Taxonomy" id="3231233"/>
    <lineage>
        <taxon>Viruses</taxon>
        <taxon>Duplodnaviria</taxon>
        <taxon>Heunggongvirae</taxon>
        <taxon>Uroviricota</taxon>
        <taxon>Caudoviricetes</taxon>
        <taxon>Stephanstirmvirinae</taxon>
        <taxon>Justusliebigvirus</taxon>
    </lineage>
</organism>
<dbReference type="EMBL" id="PP895363">
    <property type="protein sequence ID" value="XCI78160.1"/>
    <property type="molecule type" value="Genomic_DNA"/>
</dbReference>
<name>A0AAU8HZQ7_9CAUD</name>
<dbReference type="Gene3D" id="3.40.30.10">
    <property type="entry name" value="Glutaredoxin"/>
    <property type="match status" value="1"/>
</dbReference>
<accession>A0AAU8HZQ7</accession>
<evidence type="ECO:0000313" key="2">
    <source>
        <dbReference type="EMBL" id="XCI78160.1"/>
    </source>
</evidence>
<reference evidence="2" key="1">
    <citation type="submission" date="2024-06" db="EMBL/GenBank/DDBJ databases">
        <title>High activity and specificity of bacteriophage cocktails against carbapenem-resistant Klebsiella pneumoniae belonging to high-risk clones CG258 and ST307.</title>
        <authorList>
            <person name="Jimenez Quiceno J."/>
            <person name="Salazar Ospina L."/>
            <person name="Tellez Carrasquilla S."/>
        </authorList>
    </citation>
    <scope>NUCLEOTIDE SEQUENCE</scope>
</reference>
<proteinExistence type="predicted"/>
<dbReference type="PROSITE" id="PS51354">
    <property type="entry name" value="GLUTAREDOXIN_2"/>
    <property type="match status" value="1"/>
</dbReference>
<sequence>MNFVIYGKPDCQFCNMAKQLLEMRGQDFKYLTLDEDYSLDHMQAVVIEKTGVPPRTFPQILVQEDADVDYKHVGGFTELREFMAQIAE</sequence>
<dbReference type="InterPro" id="IPR002109">
    <property type="entry name" value="Glutaredoxin"/>
</dbReference>
<dbReference type="SUPFAM" id="SSF52833">
    <property type="entry name" value="Thioredoxin-like"/>
    <property type="match status" value="1"/>
</dbReference>
<feature type="domain" description="Glutaredoxin" evidence="1">
    <location>
        <begin position="4"/>
        <end position="63"/>
    </location>
</feature>
<dbReference type="InterPro" id="IPR036249">
    <property type="entry name" value="Thioredoxin-like_sf"/>
</dbReference>